<reference evidence="2" key="2">
    <citation type="journal article" date="2015" name="Fish Shellfish Immunol.">
        <title>Early steps in the European eel (Anguilla anguilla)-Vibrio vulnificus interaction in the gills: Role of the RtxA13 toxin.</title>
        <authorList>
            <person name="Callol A."/>
            <person name="Pajuelo D."/>
            <person name="Ebbesson L."/>
            <person name="Teles M."/>
            <person name="MacKenzie S."/>
            <person name="Amaro C."/>
        </authorList>
    </citation>
    <scope>NUCLEOTIDE SEQUENCE</scope>
</reference>
<accession>A0A0E9QQ72</accession>
<feature type="region of interest" description="Disordered" evidence="1">
    <location>
        <begin position="1"/>
        <end position="26"/>
    </location>
</feature>
<feature type="compositionally biased region" description="Polar residues" evidence="1">
    <location>
        <begin position="14"/>
        <end position="26"/>
    </location>
</feature>
<sequence>MSAESKSRQDMQKSTHSVSTSCQNQPTVQQQAWILSKTGIKDCAMLMNVTQSTWPTVQQPHF</sequence>
<dbReference type="AlphaFoldDB" id="A0A0E9QQ72"/>
<evidence type="ECO:0000313" key="2">
    <source>
        <dbReference type="EMBL" id="JAH18642.1"/>
    </source>
</evidence>
<reference evidence="2" key="1">
    <citation type="submission" date="2014-11" db="EMBL/GenBank/DDBJ databases">
        <authorList>
            <person name="Amaro Gonzalez C."/>
        </authorList>
    </citation>
    <scope>NUCLEOTIDE SEQUENCE</scope>
</reference>
<proteinExistence type="predicted"/>
<evidence type="ECO:0000256" key="1">
    <source>
        <dbReference type="SAM" id="MobiDB-lite"/>
    </source>
</evidence>
<organism evidence="2">
    <name type="scientific">Anguilla anguilla</name>
    <name type="common">European freshwater eel</name>
    <name type="synonym">Muraena anguilla</name>
    <dbReference type="NCBI Taxonomy" id="7936"/>
    <lineage>
        <taxon>Eukaryota</taxon>
        <taxon>Metazoa</taxon>
        <taxon>Chordata</taxon>
        <taxon>Craniata</taxon>
        <taxon>Vertebrata</taxon>
        <taxon>Euteleostomi</taxon>
        <taxon>Actinopterygii</taxon>
        <taxon>Neopterygii</taxon>
        <taxon>Teleostei</taxon>
        <taxon>Anguilliformes</taxon>
        <taxon>Anguillidae</taxon>
        <taxon>Anguilla</taxon>
    </lineage>
</organism>
<dbReference type="EMBL" id="GBXM01089935">
    <property type="protein sequence ID" value="JAH18642.1"/>
    <property type="molecule type" value="Transcribed_RNA"/>
</dbReference>
<protein>
    <submittedName>
        <fullName evidence="2">Uncharacterized protein</fullName>
    </submittedName>
</protein>
<feature type="compositionally biased region" description="Basic and acidic residues" evidence="1">
    <location>
        <begin position="1"/>
        <end position="13"/>
    </location>
</feature>
<name>A0A0E9QQ72_ANGAN</name>